<feature type="signal peptide" evidence="1">
    <location>
        <begin position="1"/>
        <end position="18"/>
    </location>
</feature>
<dbReference type="Pfam" id="PF03762">
    <property type="entry name" value="VOMI"/>
    <property type="match status" value="1"/>
</dbReference>
<protein>
    <submittedName>
        <fullName evidence="2">Vitelline membrane outer layer protein 1</fullName>
    </submittedName>
</protein>
<organism evidence="2 3">
    <name type="scientific">Folsomia candida</name>
    <name type="common">Springtail</name>
    <dbReference type="NCBI Taxonomy" id="158441"/>
    <lineage>
        <taxon>Eukaryota</taxon>
        <taxon>Metazoa</taxon>
        <taxon>Ecdysozoa</taxon>
        <taxon>Arthropoda</taxon>
        <taxon>Hexapoda</taxon>
        <taxon>Collembola</taxon>
        <taxon>Entomobryomorpha</taxon>
        <taxon>Isotomoidea</taxon>
        <taxon>Isotomidae</taxon>
        <taxon>Proisotominae</taxon>
        <taxon>Folsomia</taxon>
    </lineage>
</organism>
<dbReference type="Proteomes" id="UP000198287">
    <property type="component" value="Unassembled WGS sequence"/>
</dbReference>
<dbReference type="OMA" id="WAQREFC"/>
<dbReference type="EMBL" id="LNIX01000001">
    <property type="protein sequence ID" value="OXA62678.1"/>
    <property type="molecule type" value="Genomic_DNA"/>
</dbReference>
<dbReference type="STRING" id="158441.A0A226EZS0"/>
<sequence>MWSILTIALFSTILITEGNIIIESPPETNYGEWGPWSRCPFGTYAQALQVRTEPYQGLFGDDTATNGIRLYCGDPNNGSTIYITSTVAEWGNWGSVFSCRSDGRPLPPDGFVSGFQLRVEPPQGAGDDTSTNNARIFCTYPPHLGIPEEMKEGDGLTYGRWTSDRKCFSNQAICALQTQVERYQGDPGDDTAMNNIRAECCDR</sequence>
<dbReference type="PANTHER" id="PTHR18841">
    <property type="entry name" value="VITELLINE MEMBRANE OUTER LAYER PROTEIN I-RELATED"/>
    <property type="match status" value="1"/>
</dbReference>
<name>A0A226EZS0_FOLCA</name>
<dbReference type="Gene3D" id="2.100.10.20">
    <property type="entry name" value="Vitelline membrane outer layer protein I (VOMI)"/>
    <property type="match status" value="1"/>
</dbReference>
<evidence type="ECO:0000313" key="2">
    <source>
        <dbReference type="EMBL" id="OXA62678.1"/>
    </source>
</evidence>
<accession>A0A226EZS0</accession>
<feature type="chain" id="PRO_5012827443" evidence="1">
    <location>
        <begin position="19"/>
        <end position="203"/>
    </location>
</feature>
<gene>
    <name evidence="2" type="ORF">Fcan01_01129</name>
</gene>
<dbReference type="OrthoDB" id="6329319at2759"/>
<dbReference type="InterPro" id="IPR036706">
    <property type="entry name" value="VOMI_sf"/>
</dbReference>
<dbReference type="AlphaFoldDB" id="A0A226EZS0"/>
<keyword evidence="3" id="KW-1185">Reference proteome</keyword>
<dbReference type="SUPFAM" id="SSF51092">
    <property type="entry name" value="Vitelline membrane outer protein-I (VMO-I)"/>
    <property type="match status" value="1"/>
</dbReference>
<evidence type="ECO:0000313" key="3">
    <source>
        <dbReference type="Proteomes" id="UP000198287"/>
    </source>
</evidence>
<keyword evidence="1" id="KW-0732">Signal</keyword>
<dbReference type="GO" id="GO:0005615">
    <property type="term" value="C:extracellular space"/>
    <property type="evidence" value="ECO:0007669"/>
    <property type="project" value="TreeGrafter"/>
</dbReference>
<dbReference type="CDD" id="cd00220">
    <property type="entry name" value="VMO-I"/>
    <property type="match status" value="1"/>
</dbReference>
<comment type="caution">
    <text evidence="2">The sequence shown here is derived from an EMBL/GenBank/DDBJ whole genome shotgun (WGS) entry which is preliminary data.</text>
</comment>
<proteinExistence type="predicted"/>
<dbReference type="InterPro" id="IPR005515">
    <property type="entry name" value="VOMI"/>
</dbReference>
<reference evidence="2 3" key="1">
    <citation type="submission" date="2015-12" db="EMBL/GenBank/DDBJ databases">
        <title>The genome of Folsomia candida.</title>
        <authorList>
            <person name="Faddeeva A."/>
            <person name="Derks M.F."/>
            <person name="Anvar Y."/>
            <person name="Smit S."/>
            <person name="Van Straalen N."/>
            <person name="Roelofs D."/>
        </authorList>
    </citation>
    <scope>NUCLEOTIDE SEQUENCE [LARGE SCALE GENOMIC DNA]</scope>
    <source>
        <strain evidence="2 3">VU population</strain>
        <tissue evidence="2">Whole body</tissue>
    </source>
</reference>
<evidence type="ECO:0000256" key="1">
    <source>
        <dbReference type="SAM" id="SignalP"/>
    </source>
</evidence>
<dbReference type="PANTHER" id="PTHR18841:SF0">
    <property type="entry name" value="VITELLINE MEMBRANE OUTER LAYER 1 HOMOLOG A-RELATED"/>
    <property type="match status" value="1"/>
</dbReference>